<dbReference type="EMBL" id="JAVFWL010000004">
    <property type="protein sequence ID" value="KAK6750388.1"/>
    <property type="molecule type" value="Genomic_DNA"/>
</dbReference>
<keyword evidence="3" id="KW-1185">Reference proteome</keyword>
<dbReference type="Proteomes" id="UP001303046">
    <property type="component" value="Unassembled WGS sequence"/>
</dbReference>
<evidence type="ECO:0000313" key="3">
    <source>
        <dbReference type="Proteomes" id="UP001303046"/>
    </source>
</evidence>
<proteinExistence type="predicted"/>
<feature type="compositionally biased region" description="Low complexity" evidence="1">
    <location>
        <begin position="43"/>
        <end position="56"/>
    </location>
</feature>
<name>A0ABR1DIV0_NECAM</name>
<accession>A0ABR1DIV0</accession>
<protein>
    <submittedName>
        <fullName evidence="2">Uncharacterized protein</fullName>
    </submittedName>
</protein>
<reference evidence="2 3" key="1">
    <citation type="submission" date="2023-08" db="EMBL/GenBank/DDBJ databases">
        <title>A Necator americanus chromosomal reference genome.</title>
        <authorList>
            <person name="Ilik V."/>
            <person name="Petrzelkova K.J."/>
            <person name="Pardy F."/>
            <person name="Fuh T."/>
            <person name="Niatou-Singa F.S."/>
            <person name="Gouil Q."/>
            <person name="Baker L."/>
            <person name="Ritchie M.E."/>
            <person name="Jex A.R."/>
            <person name="Gazzola D."/>
            <person name="Li H."/>
            <person name="Toshio Fujiwara R."/>
            <person name="Zhan B."/>
            <person name="Aroian R.V."/>
            <person name="Pafco B."/>
            <person name="Schwarz E.M."/>
        </authorList>
    </citation>
    <scope>NUCLEOTIDE SEQUENCE [LARGE SCALE GENOMIC DNA]</scope>
    <source>
        <strain evidence="2 3">Aroian</strain>
        <tissue evidence="2">Whole animal</tissue>
    </source>
</reference>
<organism evidence="2 3">
    <name type="scientific">Necator americanus</name>
    <name type="common">Human hookworm</name>
    <dbReference type="NCBI Taxonomy" id="51031"/>
    <lineage>
        <taxon>Eukaryota</taxon>
        <taxon>Metazoa</taxon>
        <taxon>Ecdysozoa</taxon>
        <taxon>Nematoda</taxon>
        <taxon>Chromadorea</taxon>
        <taxon>Rhabditida</taxon>
        <taxon>Rhabditina</taxon>
        <taxon>Rhabditomorpha</taxon>
        <taxon>Strongyloidea</taxon>
        <taxon>Ancylostomatidae</taxon>
        <taxon>Bunostominae</taxon>
        <taxon>Necator</taxon>
    </lineage>
</organism>
<feature type="region of interest" description="Disordered" evidence="1">
    <location>
        <begin position="1"/>
        <end position="92"/>
    </location>
</feature>
<evidence type="ECO:0000256" key="1">
    <source>
        <dbReference type="SAM" id="MobiDB-lite"/>
    </source>
</evidence>
<sequence>MEVTEVEVHRRPQHVDDDGDGESPPIGIGSGQTSHNRESRVVNPLAPNAASANPPTRNDDDIGAGHANPVSVEDEETTEPPPRSSPATRQRCEIEIEPGTFFVVFEKQRLVYSGYLPMRLFFSA</sequence>
<feature type="compositionally biased region" description="Basic and acidic residues" evidence="1">
    <location>
        <begin position="1"/>
        <end position="16"/>
    </location>
</feature>
<comment type="caution">
    <text evidence="2">The sequence shown here is derived from an EMBL/GenBank/DDBJ whole genome shotgun (WGS) entry which is preliminary data.</text>
</comment>
<gene>
    <name evidence="2" type="primary">Necator_chrIV.g15686</name>
    <name evidence="2" type="ORF">RB195_002391</name>
</gene>
<evidence type="ECO:0000313" key="2">
    <source>
        <dbReference type="EMBL" id="KAK6750388.1"/>
    </source>
</evidence>